<evidence type="ECO:0000313" key="2">
    <source>
        <dbReference type="Proteomes" id="UP000715781"/>
    </source>
</evidence>
<dbReference type="Proteomes" id="UP000715781">
    <property type="component" value="Unassembled WGS sequence"/>
</dbReference>
<dbReference type="EMBL" id="JAHHHN010000001">
    <property type="protein sequence ID" value="MBW4559704.1"/>
    <property type="molecule type" value="Genomic_DNA"/>
</dbReference>
<dbReference type="InterPro" id="IPR036890">
    <property type="entry name" value="HATPase_C_sf"/>
</dbReference>
<reference evidence="1" key="1">
    <citation type="submission" date="2021-05" db="EMBL/GenBank/DDBJ databases">
        <authorList>
            <person name="Pietrasiak N."/>
            <person name="Ward R."/>
            <person name="Stajich J.E."/>
            <person name="Kurbessoian T."/>
        </authorList>
    </citation>
    <scope>NUCLEOTIDE SEQUENCE</scope>
    <source>
        <strain evidence="1">JT2-VF2</strain>
    </source>
</reference>
<dbReference type="Gene3D" id="3.30.565.10">
    <property type="entry name" value="Histidine kinase-like ATPase, C-terminal domain"/>
    <property type="match status" value="1"/>
</dbReference>
<reference evidence="1" key="2">
    <citation type="journal article" date="2022" name="Microbiol. Resour. Announc.">
        <title>Metagenome Sequencing to Explore Phylogenomics of Terrestrial Cyanobacteria.</title>
        <authorList>
            <person name="Ward R.D."/>
            <person name="Stajich J.E."/>
            <person name="Johansen J.R."/>
            <person name="Huntemann M."/>
            <person name="Clum A."/>
            <person name="Foster B."/>
            <person name="Foster B."/>
            <person name="Roux S."/>
            <person name="Palaniappan K."/>
            <person name="Varghese N."/>
            <person name="Mukherjee S."/>
            <person name="Reddy T.B.K."/>
            <person name="Daum C."/>
            <person name="Copeland A."/>
            <person name="Chen I.A."/>
            <person name="Ivanova N.N."/>
            <person name="Kyrpides N.C."/>
            <person name="Shapiro N."/>
            <person name="Eloe-Fadrosh E.A."/>
            <person name="Pietrasiak N."/>
        </authorList>
    </citation>
    <scope>NUCLEOTIDE SEQUENCE</scope>
    <source>
        <strain evidence="1">JT2-VF2</strain>
    </source>
</reference>
<accession>A0A951PT56</accession>
<keyword evidence="1" id="KW-0067">ATP-binding</keyword>
<gene>
    <name evidence="1" type="ORF">KME32_00875</name>
</gene>
<name>A0A951PT56_9NOST</name>
<protein>
    <submittedName>
        <fullName evidence="1">ATP-binding protein</fullName>
    </submittedName>
</protein>
<dbReference type="Pfam" id="PF13589">
    <property type="entry name" value="HATPase_c_3"/>
    <property type="match status" value="1"/>
</dbReference>
<proteinExistence type="predicted"/>
<keyword evidence="1" id="KW-0547">Nucleotide-binding</keyword>
<dbReference type="SUPFAM" id="SSF55874">
    <property type="entry name" value="ATPase domain of HSP90 chaperone/DNA topoisomerase II/histidine kinase"/>
    <property type="match status" value="1"/>
</dbReference>
<sequence>MVRQATSTKLVSTEKLPIVLTGHALQSLRDSGYSLPAALGEVIDNSLEANANNITLHFEESQARSGKRHIHCITMIDDGDGMELDILQRYLQVGFSTRYMQTDTIGKYGVGAKLAALNYGQRIDVWSRTNKDEPWSHAYFDLEEALEEEQKGETVGIAPPNVEPLPKNILSFIPQDSGTIVLWSKVDRLEEGKKAPDARALKAEIKYELSRMFRYFLDDGIKICVDGTNLLPHDPLMRMEGTWGDKVLYEYYSPLRESFEKTRKKPEFPLPEATKTHFPAKRIAREVIEIGQSSYKVTITVYPSEVIRKKYATNKKDELTRNLRLEENQGAISFVRLNREINYTTLPRIFGERVASPHRFIGIEVSFQPELDAYFGVRNVKRGVEPYDDLKGQLRDLFSRYIPEALNCINEVWGEVSRKSNDHQGEHYPLLEAAKEANRTMPKSRVKVLIDPKQKERIIEDLARDALPGKDEEKQKERQLYCESIKDLPFIVESVDFPGNLLIDTQHIDGQVIIRINTRHRFYREMWEPLRSIATAPPESISSDEAAKAARRSIEALTLLIIAYGKAESMDENPREHFSELRSDWGKFTDSLMGKVKDVI</sequence>
<organism evidence="1 2">
    <name type="scientific">Mojavia pulchra JT2-VF2</name>
    <dbReference type="NCBI Taxonomy" id="287848"/>
    <lineage>
        <taxon>Bacteria</taxon>
        <taxon>Bacillati</taxon>
        <taxon>Cyanobacteriota</taxon>
        <taxon>Cyanophyceae</taxon>
        <taxon>Nostocales</taxon>
        <taxon>Nostocaceae</taxon>
    </lineage>
</organism>
<evidence type="ECO:0000313" key="1">
    <source>
        <dbReference type="EMBL" id="MBW4559704.1"/>
    </source>
</evidence>
<comment type="caution">
    <text evidence="1">The sequence shown here is derived from an EMBL/GenBank/DDBJ whole genome shotgun (WGS) entry which is preliminary data.</text>
</comment>
<dbReference type="AlphaFoldDB" id="A0A951PT56"/>
<dbReference type="GO" id="GO:0005524">
    <property type="term" value="F:ATP binding"/>
    <property type="evidence" value="ECO:0007669"/>
    <property type="project" value="UniProtKB-KW"/>
</dbReference>